<keyword evidence="4 8" id="KW-0378">Hydrolase</keyword>
<comment type="catalytic activity">
    <reaction evidence="6 8">
        <text>adenine + H2O + H(+) = hypoxanthine + NH4(+)</text>
        <dbReference type="Rhea" id="RHEA:23688"/>
        <dbReference type="ChEBI" id="CHEBI:15377"/>
        <dbReference type="ChEBI" id="CHEBI:15378"/>
        <dbReference type="ChEBI" id="CHEBI:16708"/>
        <dbReference type="ChEBI" id="CHEBI:17368"/>
        <dbReference type="ChEBI" id="CHEBI:28938"/>
        <dbReference type="EC" id="3.5.4.2"/>
    </reaction>
</comment>
<dbReference type="Gene3D" id="2.30.40.10">
    <property type="entry name" value="Urease, subunit C, domain 1"/>
    <property type="match status" value="1"/>
</dbReference>
<evidence type="ECO:0000256" key="8">
    <source>
        <dbReference type="HAMAP-Rule" id="MF_01518"/>
    </source>
</evidence>
<evidence type="ECO:0000256" key="7">
    <source>
        <dbReference type="ARBA" id="ARBA00069718"/>
    </source>
</evidence>
<dbReference type="Pfam" id="PF13382">
    <property type="entry name" value="Adenine_deam_C"/>
    <property type="match status" value="1"/>
</dbReference>
<dbReference type="InterPro" id="IPR032466">
    <property type="entry name" value="Metal_Hydrolase"/>
</dbReference>
<dbReference type="InterPro" id="IPR026912">
    <property type="entry name" value="Adenine_deam_C"/>
</dbReference>
<evidence type="ECO:0000256" key="1">
    <source>
        <dbReference type="ARBA" id="ARBA00001936"/>
    </source>
</evidence>
<dbReference type="OrthoDB" id="9775607at2"/>
<dbReference type="STRING" id="1616788.AR543_10070"/>
<feature type="domain" description="Adenine deaminase C-terminal" evidence="10">
    <location>
        <begin position="417"/>
        <end position="583"/>
    </location>
</feature>
<dbReference type="GO" id="GO:0000034">
    <property type="term" value="F:adenine deaminase activity"/>
    <property type="evidence" value="ECO:0007669"/>
    <property type="project" value="UniProtKB-UniRule"/>
</dbReference>
<organism evidence="11 12">
    <name type="scientific">Paenibacillus bovis</name>
    <dbReference type="NCBI Taxonomy" id="1616788"/>
    <lineage>
        <taxon>Bacteria</taxon>
        <taxon>Bacillati</taxon>
        <taxon>Bacillota</taxon>
        <taxon>Bacilli</taxon>
        <taxon>Bacillales</taxon>
        <taxon>Paenibacillaceae</taxon>
        <taxon>Paenibacillus</taxon>
    </lineage>
</organism>
<evidence type="ECO:0000313" key="11">
    <source>
        <dbReference type="EMBL" id="ANF96312.1"/>
    </source>
</evidence>
<evidence type="ECO:0000256" key="5">
    <source>
        <dbReference type="ARBA" id="ARBA00023211"/>
    </source>
</evidence>
<dbReference type="Pfam" id="PF01979">
    <property type="entry name" value="Amidohydro_1"/>
    <property type="match status" value="1"/>
</dbReference>
<name>A0A172ZG06_9BACL</name>
<dbReference type="InterPro" id="IPR006679">
    <property type="entry name" value="Adenine_deam"/>
</dbReference>
<accession>A0A172ZG06</accession>
<dbReference type="AlphaFoldDB" id="A0A172ZG06"/>
<evidence type="ECO:0000256" key="3">
    <source>
        <dbReference type="ARBA" id="ARBA00012782"/>
    </source>
</evidence>
<evidence type="ECO:0000256" key="6">
    <source>
        <dbReference type="ARBA" id="ARBA00047720"/>
    </source>
</evidence>
<dbReference type="EMBL" id="CP013023">
    <property type="protein sequence ID" value="ANF96312.1"/>
    <property type="molecule type" value="Genomic_DNA"/>
</dbReference>
<comment type="similarity">
    <text evidence="2 8">Belongs to the metallo-dependent hydrolases superfamily. Adenine deaminase family.</text>
</comment>
<dbReference type="RefSeq" id="WP_060534060.1">
    <property type="nucleotide sequence ID" value="NZ_CP013023.1"/>
</dbReference>
<reference evidence="11 12" key="2">
    <citation type="journal article" date="2016" name="Int. J. Syst. Evol. Microbiol.">
        <title>Paenibacillus bovis sp. nov., isolated from raw yak (Bos grunniens) milk.</title>
        <authorList>
            <person name="Gao C."/>
            <person name="Han J."/>
            <person name="Liu Z."/>
            <person name="Xu X."/>
            <person name="Hang F."/>
            <person name="Wu Z."/>
        </authorList>
    </citation>
    <scope>NUCLEOTIDE SEQUENCE [LARGE SCALE GENOMIC DNA]</scope>
    <source>
        <strain evidence="11 12">BD3526</strain>
    </source>
</reference>
<dbReference type="CDD" id="cd01295">
    <property type="entry name" value="AdeC"/>
    <property type="match status" value="1"/>
</dbReference>
<gene>
    <name evidence="8" type="primary">ade</name>
    <name evidence="11" type="ORF">AR543_10070</name>
</gene>
<dbReference type="InterPro" id="IPR006680">
    <property type="entry name" value="Amidohydro-rel"/>
</dbReference>
<dbReference type="SUPFAM" id="SSF51556">
    <property type="entry name" value="Metallo-dependent hydrolases"/>
    <property type="match status" value="1"/>
</dbReference>
<dbReference type="NCBIfam" id="TIGR01178">
    <property type="entry name" value="ade"/>
    <property type="match status" value="1"/>
</dbReference>
<feature type="domain" description="Amidohydrolase-related" evidence="9">
    <location>
        <begin position="68"/>
        <end position="351"/>
    </location>
</feature>
<keyword evidence="12" id="KW-1185">Reference proteome</keyword>
<dbReference type="SUPFAM" id="SSF51338">
    <property type="entry name" value="Composite domain of metallo-dependent hydrolases"/>
    <property type="match status" value="1"/>
</dbReference>
<dbReference type="KEGG" id="pbv:AR543_10070"/>
<dbReference type="PANTHER" id="PTHR11113">
    <property type="entry name" value="N-ACETYLGLUCOSAMINE-6-PHOSPHATE DEACETYLASE"/>
    <property type="match status" value="1"/>
</dbReference>
<proteinExistence type="inferred from homology"/>
<dbReference type="Proteomes" id="UP000078148">
    <property type="component" value="Chromosome"/>
</dbReference>
<dbReference type="HAMAP" id="MF_01518">
    <property type="entry name" value="Adenine_deamin"/>
    <property type="match status" value="1"/>
</dbReference>
<evidence type="ECO:0000259" key="10">
    <source>
        <dbReference type="Pfam" id="PF13382"/>
    </source>
</evidence>
<dbReference type="PANTHER" id="PTHR11113:SF2">
    <property type="entry name" value="ADENINE DEAMINASE"/>
    <property type="match status" value="1"/>
</dbReference>
<dbReference type="Gene3D" id="3.20.20.140">
    <property type="entry name" value="Metal-dependent hydrolases"/>
    <property type="match status" value="1"/>
</dbReference>
<reference evidence="12" key="1">
    <citation type="submission" date="2015-10" db="EMBL/GenBank/DDBJ databases">
        <title>Genome of Paenibacillus bovis sp. nov.</title>
        <authorList>
            <person name="Wu Z."/>
            <person name="Gao C."/>
            <person name="Liu Z."/>
            <person name="Zheng H."/>
        </authorList>
    </citation>
    <scope>NUCLEOTIDE SEQUENCE [LARGE SCALE GENOMIC DNA]</scope>
    <source>
        <strain evidence="12">BD3526</strain>
    </source>
</reference>
<dbReference type="EC" id="3.5.4.2" evidence="3 8"/>
<sequence length="600" mass="64619">MKWTAEALKRRIDVASHRVPADTVIQGGQVVNVFTGELMQQDIAIVDGVIAGIGSYQGRETINAAGKWIIPGLIDGHVHIESSMLSPQEFAKVVIQHGVTSVITDPHEIGSVAGVDGIRYMLEQSENLPVDQFIMLPSCVPATSFESSAACLEAEDLEPFYDHPRVLGLAEVMDFGALSSAAPGMLGKIASAHTRNKYVDGHAAGIAGEQLSIYATAGIRTDHECIHAEEARQRLELGMYVLIREGTAAKDLEAILPVITPYNSRRCLFVTDDKLIDDLLDEGSVDHNIRLAIRHGLPAVTAIQMATLNTAECFGLRDRGAVAPCYIADLVILDDLEQLTIHEVYKNGKCVVQGGRLLEQEQSSATKNNVHSIQTGSFGSSGAALSRCQTASVTLDHLALPLTHDHCNVIEIIPNSLVTTHAQYKVDRKDGYFTPSTDQDLLKLAVVERHQATGNIGLGIVKGFHLQKGAIVSTVAHDSHNLIAAGTSDEEILLAIEHIVSVNGGLAVVSGSEVLASLPLSIAGLLSELPYEEVYRQMKKLNQALLHIGAAQHFNPFLMLSFLALPVIPTLKLTDLGLFDFASNSHIPVEVQPQMKPASL</sequence>
<protein>
    <recommendedName>
        <fullName evidence="7 8">Adenine deaminase</fullName>
        <shortName evidence="8">Adenase</shortName>
        <shortName evidence="8">Adenine aminase</shortName>
        <ecNumber evidence="3 8">3.5.4.2</ecNumber>
    </recommendedName>
</protein>
<keyword evidence="5 8" id="KW-0464">Manganese</keyword>
<evidence type="ECO:0000313" key="12">
    <source>
        <dbReference type="Proteomes" id="UP000078148"/>
    </source>
</evidence>
<evidence type="ECO:0000256" key="4">
    <source>
        <dbReference type="ARBA" id="ARBA00022801"/>
    </source>
</evidence>
<evidence type="ECO:0000256" key="2">
    <source>
        <dbReference type="ARBA" id="ARBA00006773"/>
    </source>
</evidence>
<evidence type="ECO:0000259" key="9">
    <source>
        <dbReference type="Pfam" id="PF01979"/>
    </source>
</evidence>
<dbReference type="InterPro" id="IPR011059">
    <property type="entry name" value="Metal-dep_hydrolase_composite"/>
</dbReference>
<dbReference type="GO" id="GO:0006146">
    <property type="term" value="P:adenine catabolic process"/>
    <property type="evidence" value="ECO:0007669"/>
    <property type="project" value="InterPro"/>
</dbReference>
<dbReference type="FunFam" id="3.20.20.140:FF:000016">
    <property type="entry name" value="Adenine deaminase"/>
    <property type="match status" value="1"/>
</dbReference>
<comment type="cofactor">
    <cofactor evidence="1 8">
        <name>Mn(2+)</name>
        <dbReference type="ChEBI" id="CHEBI:29035"/>
    </cofactor>
</comment>